<evidence type="ECO:0000313" key="2">
    <source>
        <dbReference type="Proteomes" id="UP000717515"/>
    </source>
</evidence>
<accession>A0A9P8D2C0</accession>
<organism evidence="1 2">
    <name type="scientific">Mortierella alpina</name>
    <name type="common">Oleaginous fungus</name>
    <name type="synonym">Mortierella renispora</name>
    <dbReference type="NCBI Taxonomy" id="64518"/>
    <lineage>
        <taxon>Eukaryota</taxon>
        <taxon>Fungi</taxon>
        <taxon>Fungi incertae sedis</taxon>
        <taxon>Mucoromycota</taxon>
        <taxon>Mortierellomycotina</taxon>
        <taxon>Mortierellomycetes</taxon>
        <taxon>Mortierellales</taxon>
        <taxon>Mortierellaceae</taxon>
        <taxon>Mortierella</taxon>
    </lineage>
</organism>
<comment type="caution">
    <text evidence="1">The sequence shown here is derived from an EMBL/GenBank/DDBJ whole genome shotgun (WGS) entry which is preliminary data.</text>
</comment>
<dbReference type="AlphaFoldDB" id="A0A9P8D2C0"/>
<proteinExistence type="predicted"/>
<evidence type="ECO:0000313" key="1">
    <source>
        <dbReference type="EMBL" id="KAG9327190.1"/>
    </source>
</evidence>
<name>A0A9P8D2C0_MORAP</name>
<protein>
    <submittedName>
        <fullName evidence="1">Uncharacterized protein</fullName>
    </submittedName>
</protein>
<gene>
    <name evidence="1" type="ORF">KVV02_000906</name>
</gene>
<dbReference type="Proteomes" id="UP000717515">
    <property type="component" value="Unassembled WGS sequence"/>
</dbReference>
<reference evidence="1" key="1">
    <citation type="submission" date="2021-07" db="EMBL/GenBank/DDBJ databases">
        <title>Draft genome of Mortierella alpina, strain LL118, isolated from an aspen leaf litter sample.</title>
        <authorList>
            <person name="Yang S."/>
            <person name="Vinatzer B.A."/>
        </authorList>
    </citation>
    <scope>NUCLEOTIDE SEQUENCE</scope>
    <source>
        <strain evidence="1">LL118</strain>
    </source>
</reference>
<sequence length="113" mass="11855">MASSTPTPFGFNPATSSFATAPAPVEATTAAPSSLLSQAKSTFAKINQFRDSLNLPHPGTYEGSNREVKSKLPELTDGQVNGGPFDIQAAGAGTMTDFVDQITGEHLQEHYAL</sequence>
<dbReference type="EMBL" id="JAIFTL010000008">
    <property type="protein sequence ID" value="KAG9327190.1"/>
    <property type="molecule type" value="Genomic_DNA"/>
</dbReference>